<dbReference type="PROSITE" id="PS01129">
    <property type="entry name" value="PSI_RLU"/>
    <property type="match status" value="1"/>
</dbReference>
<accession>S0J5E5</accession>
<dbReference type="GO" id="GO:0003723">
    <property type="term" value="F:RNA binding"/>
    <property type="evidence" value="ECO:0007669"/>
    <property type="project" value="InterPro"/>
</dbReference>
<dbReference type="GO" id="GO:0000455">
    <property type="term" value="P:enzyme-directed rRNA pseudouridine synthesis"/>
    <property type="evidence" value="ECO:0007669"/>
    <property type="project" value="TreeGrafter"/>
</dbReference>
<evidence type="ECO:0000256" key="5">
    <source>
        <dbReference type="RuleBase" id="RU362028"/>
    </source>
</evidence>
<feature type="domain" description="Pseudouridine synthase RsuA/RluA-like" evidence="6">
    <location>
        <begin position="86"/>
        <end position="240"/>
    </location>
</feature>
<evidence type="ECO:0000256" key="1">
    <source>
        <dbReference type="ARBA" id="ARBA00000073"/>
    </source>
</evidence>
<evidence type="ECO:0000256" key="3">
    <source>
        <dbReference type="ARBA" id="ARBA00023235"/>
    </source>
</evidence>
<sequence length="300" mass="34290">MEFIYEYQKEHPQQVKAFLKEQGISKGLLAKIKFQGGKIFVNDVIHNVLYQLQAGDQVRIVIPDEGEHETVLLDETPIDIVFEDEHILVVNKPAGVSSIPAQYHPNQTMANRVKAHYKRQGYVNQVVHVVTRLDRDTSGLMLFAKHGFAHAKLDVQLREKNFIKKYQALLSGDVSSLQAHAQIELPIGRDYTSLIKRMVSDAGQYAHTEYWLEKRSDEFALVDIQLHTGRTHQIRVHFSAIGCPLIGDDMYDGTMNLPLTRQALHCYELHFTHPFTGEALHFHCPLPTDMAEIKQTIETR</sequence>
<dbReference type="Proteomes" id="UP000014136">
    <property type="component" value="Unassembled WGS sequence"/>
</dbReference>
<comment type="catalytic activity">
    <reaction evidence="1 5">
        <text>a uridine in RNA = a pseudouridine in RNA</text>
        <dbReference type="Rhea" id="RHEA:48348"/>
        <dbReference type="Rhea" id="RHEA-COMP:12068"/>
        <dbReference type="Rhea" id="RHEA-COMP:12069"/>
        <dbReference type="ChEBI" id="CHEBI:65314"/>
        <dbReference type="ChEBI" id="CHEBI:65315"/>
    </reaction>
</comment>
<dbReference type="GO" id="GO:0009982">
    <property type="term" value="F:pseudouridine synthase activity"/>
    <property type="evidence" value="ECO:0007669"/>
    <property type="project" value="InterPro"/>
</dbReference>
<dbReference type="PATRIC" id="fig|1139996.3.peg.1994"/>
<dbReference type="InterPro" id="IPR006225">
    <property type="entry name" value="PsdUridine_synth_RluC/D"/>
</dbReference>
<evidence type="ECO:0000256" key="2">
    <source>
        <dbReference type="ARBA" id="ARBA00010876"/>
    </source>
</evidence>
<dbReference type="AlphaFoldDB" id="S0J5E5"/>
<dbReference type="SUPFAM" id="SSF55120">
    <property type="entry name" value="Pseudouridine synthase"/>
    <property type="match status" value="1"/>
</dbReference>
<feature type="active site" evidence="4">
    <location>
        <position position="134"/>
    </location>
</feature>
<organism evidence="7 8">
    <name type="scientific">Enterococcus saccharolyticus subsp. saccharolyticus ATCC 43076</name>
    <dbReference type="NCBI Taxonomy" id="1139996"/>
    <lineage>
        <taxon>Bacteria</taxon>
        <taxon>Bacillati</taxon>
        <taxon>Bacillota</taxon>
        <taxon>Bacilli</taxon>
        <taxon>Lactobacillales</taxon>
        <taxon>Enterococcaceae</taxon>
        <taxon>Enterococcus</taxon>
    </lineage>
</organism>
<reference evidence="7 8" key="1">
    <citation type="submission" date="2013-03" db="EMBL/GenBank/DDBJ databases">
        <title>The Genome Sequence of Enterococcus saccharolyticus ATCC_43076 (Illumina only assembly).</title>
        <authorList>
            <consortium name="The Broad Institute Genomics Platform"/>
            <consortium name="The Broad Institute Genome Sequencing Center for Infectious Disease"/>
            <person name="Earl A."/>
            <person name="Russ C."/>
            <person name="Gilmore M."/>
            <person name="Surin D."/>
            <person name="Walker B."/>
            <person name="Young S."/>
            <person name="Zeng Q."/>
            <person name="Gargeya S."/>
            <person name="Fitzgerald M."/>
            <person name="Haas B."/>
            <person name="Abouelleil A."/>
            <person name="Allen A.W."/>
            <person name="Alvarado L."/>
            <person name="Arachchi H.M."/>
            <person name="Berlin A.M."/>
            <person name="Chapman S.B."/>
            <person name="Gainer-Dewar J."/>
            <person name="Goldberg J."/>
            <person name="Griggs A."/>
            <person name="Gujja S."/>
            <person name="Hansen M."/>
            <person name="Howarth C."/>
            <person name="Imamovic A."/>
            <person name="Ireland A."/>
            <person name="Larimer J."/>
            <person name="McCowan C."/>
            <person name="Murphy C."/>
            <person name="Pearson M."/>
            <person name="Poon T.W."/>
            <person name="Priest M."/>
            <person name="Roberts A."/>
            <person name="Saif S."/>
            <person name="Shea T."/>
            <person name="Sisk P."/>
            <person name="Sykes S."/>
            <person name="Wortman J."/>
            <person name="Nusbaum C."/>
            <person name="Birren B."/>
        </authorList>
    </citation>
    <scope>NUCLEOTIDE SEQUENCE [LARGE SCALE GENOMIC DNA]</scope>
    <source>
        <strain evidence="7 8">ATCC 43076</strain>
    </source>
</reference>
<dbReference type="STRING" id="41997.RV16_GL000988"/>
<evidence type="ECO:0000256" key="4">
    <source>
        <dbReference type="PIRSR" id="PIRSR606225-1"/>
    </source>
</evidence>
<evidence type="ECO:0000259" key="6">
    <source>
        <dbReference type="Pfam" id="PF00849"/>
    </source>
</evidence>
<dbReference type="Gene3D" id="3.30.2350.10">
    <property type="entry name" value="Pseudouridine synthase"/>
    <property type="match status" value="1"/>
</dbReference>
<dbReference type="InterPro" id="IPR006145">
    <property type="entry name" value="PsdUridine_synth_RsuA/RluA"/>
</dbReference>
<comment type="caution">
    <text evidence="7">The sequence shown here is derived from an EMBL/GenBank/DDBJ whole genome shotgun (WGS) entry which is preliminary data.</text>
</comment>
<dbReference type="PANTHER" id="PTHR21600">
    <property type="entry name" value="MITOCHONDRIAL RNA PSEUDOURIDINE SYNTHASE"/>
    <property type="match status" value="1"/>
</dbReference>
<dbReference type="GO" id="GO:0140098">
    <property type="term" value="F:catalytic activity, acting on RNA"/>
    <property type="evidence" value="ECO:0007669"/>
    <property type="project" value="UniProtKB-ARBA"/>
</dbReference>
<name>S0J5E5_9ENTE</name>
<dbReference type="InterPro" id="IPR050188">
    <property type="entry name" value="RluA_PseudoU_synthase"/>
</dbReference>
<dbReference type="EMBL" id="AHYT01000009">
    <property type="protein sequence ID" value="EOT28109.1"/>
    <property type="molecule type" value="Genomic_DNA"/>
</dbReference>
<keyword evidence="8" id="KW-1185">Reference proteome</keyword>
<dbReference type="RefSeq" id="WP_016175793.1">
    <property type="nucleotide sequence ID" value="NZ_KE136389.1"/>
</dbReference>
<dbReference type="NCBIfam" id="TIGR00005">
    <property type="entry name" value="rluA_subfam"/>
    <property type="match status" value="1"/>
</dbReference>
<evidence type="ECO:0000313" key="8">
    <source>
        <dbReference type="Proteomes" id="UP000014136"/>
    </source>
</evidence>
<gene>
    <name evidence="7" type="ORF">OMQ_02024</name>
</gene>
<dbReference type="OrthoDB" id="9807829at2"/>
<dbReference type="EC" id="5.4.99.-" evidence="5"/>
<keyword evidence="3 5" id="KW-0413">Isomerase</keyword>
<dbReference type="PANTHER" id="PTHR21600:SF35">
    <property type="entry name" value="PSEUDOURIDINE SYNTHASE"/>
    <property type="match status" value="1"/>
</dbReference>
<comment type="similarity">
    <text evidence="2 5">Belongs to the pseudouridine synthase RluA family.</text>
</comment>
<dbReference type="FunFam" id="3.30.2350.10:FF:000005">
    <property type="entry name" value="Pseudouridine synthase"/>
    <property type="match status" value="1"/>
</dbReference>
<dbReference type="InterPro" id="IPR020103">
    <property type="entry name" value="PsdUridine_synth_cat_dom_sf"/>
</dbReference>
<dbReference type="InterPro" id="IPR006224">
    <property type="entry name" value="PsdUridine_synth_RluA-like_CS"/>
</dbReference>
<evidence type="ECO:0000313" key="7">
    <source>
        <dbReference type="EMBL" id="EOT28109.1"/>
    </source>
</evidence>
<dbReference type="HOGENOM" id="CLU_016902_8_2_9"/>
<protein>
    <recommendedName>
        <fullName evidence="5">Pseudouridine synthase</fullName>
        <ecNumber evidence="5">5.4.99.-</ecNumber>
    </recommendedName>
</protein>
<dbReference type="eggNOG" id="COG0564">
    <property type="taxonomic scope" value="Bacteria"/>
</dbReference>
<proteinExistence type="inferred from homology"/>
<dbReference type="Pfam" id="PF00849">
    <property type="entry name" value="PseudoU_synth_2"/>
    <property type="match status" value="1"/>
</dbReference>
<dbReference type="CDD" id="cd02869">
    <property type="entry name" value="PseudoU_synth_RluA_like"/>
    <property type="match status" value="1"/>
</dbReference>
<comment type="function">
    <text evidence="5">Responsible for synthesis of pseudouridine from uracil.</text>
</comment>